<feature type="region of interest" description="Disordered" evidence="2">
    <location>
        <begin position="1"/>
        <end position="27"/>
    </location>
</feature>
<keyword evidence="3" id="KW-0812">Transmembrane</keyword>
<sequence>MSGAGSWRACQLSGHTTEPRDSHQQRHLLSVSPPEIRSILLSASPDVGPISRSSSDGKSSYMASPRAQLHPIIMTKQATEPSTGTIIVRQFQPRDEPQVHALLIEGLVYGSDSPRNAALRQSLTSRVSLVVYTGFAVGIGCFWSSDVILRACGVLLCLFAAALLGYYQRSITKMFVDYCANARKADMADIMDSYELSLSANGLSAQKGPGGFWVAVIESPEHNTAEVVGTLGLDHRGTPDPATGELRRMIVSMRHRRRKIGTLLMDAALEHARRFAPLFQTLDLETTNFQPGARMLYEKYGFAVVSTRTMHMGPLFSMTAFRYRRKVAQ</sequence>
<dbReference type="GO" id="GO:0008080">
    <property type="term" value="F:N-acetyltransferase activity"/>
    <property type="evidence" value="ECO:0007669"/>
    <property type="project" value="InterPro"/>
</dbReference>
<dbReference type="AlphaFoldDB" id="A0AAD6ZP29"/>
<feature type="domain" description="N-acetyltransferase" evidence="4">
    <location>
        <begin position="180"/>
        <end position="328"/>
    </location>
</feature>
<feature type="transmembrane region" description="Helical" evidence="3">
    <location>
        <begin position="148"/>
        <end position="167"/>
    </location>
</feature>
<dbReference type="Proteomes" id="UP001218218">
    <property type="component" value="Unassembled WGS sequence"/>
</dbReference>
<keyword evidence="3" id="KW-1133">Transmembrane helix</keyword>
<protein>
    <submittedName>
        <fullName evidence="5">Acyl-CoA N-acyltransferase</fullName>
    </submittedName>
</protein>
<dbReference type="Gene3D" id="3.40.630.30">
    <property type="match status" value="1"/>
</dbReference>
<dbReference type="Pfam" id="PF00583">
    <property type="entry name" value="Acetyltransf_1"/>
    <property type="match status" value="1"/>
</dbReference>
<reference evidence="5" key="1">
    <citation type="submission" date="2023-03" db="EMBL/GenBank/DDBJ databases">
        <title>Massive genome expansion in bonnet fungi (Mycena s.s.) driven by repeated elements and novel gene families across ecological guilds.</title>
        <authorList>
            <consortium name="Lawrence Berkeley National Laboratory"/>
            <person name="Harder C.B."/>
            <person name="Miyauchi S."/>
            <person name="Viragh M."/>
            <person name="Kuo A."/>
            <person name="Thoen E."/>
            <person name="Andreopoulos B."/>
            <person name="Lu D."/>
            <person name="Skrede I."/>
            <person name="Drula E."/>
            <person name="Henrissat B."/>
            <person name="Morin E."/>
            <person name="Kohler A."/>
            <person name="Barry K."/>
            <person name="LaButti K."/>
            <person name="Morin E."/>
            <person name="Salamov A."/>
            <person name="Lipzen A."/>
            <person name="Mereny Z."/>
            <person name="Hegedus B."/>
            <person name="Baldrian P."/>
            <person name="Stursova M."/>
            <person name="Weitz H."/>
            <person name="Taylor A."/>
            <person name="Grigoriev I.V."/>
            <person name="Nagy L.G."/>
            <person name="Martin F."/>
            <person name="Kauserud H."/>
        </authorList>
    </citation>
    <scope>NUCLEOTIDE SEQUENCE</scope>
    <source>
        <strain evidence="5">CBHHK002</strain>
    </source>
</reference>
<organism evidence="5 6">
    <name type="scientific">Mycena albidolilacea</name>
    <dbReference type="NCBI Taxonomy" id="1033008"/>
    <lineage>
        <taxon>Eukaryota</taxon>
        <taxon>Fungi</taxon>
        <taxon>Dikarya</taxon>
        <taxon>Basidiomycota</taxon>
        <taxon>Agaricomycotina</taxon>
        <taxon>Agaricomycetes</taxon>
        <taxon>Agaricomycetidae</taxon>
        <taxon>Agaricales</taxon>
        <taxon>Marasmiineae</taxon>
        <taxon>Mycenaceae</taxon>
        <taxon>Mycena</taxon>
    </lineage>
</organism>
<accession>A0AAD6ZP29</accession>
<dbReference type="CDD" id="cd04301">
    <property type="entry name" value="NAT_SF"/>
    <property type="match status" value="1"/>
</dbReference>
<feature type="transmembrane region" description="Helical" evidence="3">
    <location>
        <begin position="123"/>
        <end position="142"/>
    </location>
</feature>
<dbReference type="PROSITE" id="PS51186">
    <property type="entry name" value="GNAT"/>
    <property type="match status" value="1"/>
</dbReference>
<evidence type="ECO:0000313" key="5">
    <source>
        <dbReference type="EMBL" id="KAJ7331416.1"/>
    </source>
</evidence>
<dbReference type="PANTHER" id="PTHR13947:SF37">
    <property type="entry name" value="LD18367P"/>
    <property type="match status" value="1"/>
</dbReference>
<evidence type="ECO:0000313" key="6">
    <source>
        <dbReference type="Proteomes" id="UP001218218"/>
    </source>
</evidence>
<keyword evidence="6" id="KW-1185">Reference proteome</keyword>
<dbReference type="SUPFAM" id="SSF55729">
    <property type="entry name" value="Acyl-CoA N-acyltransferases (Nat)"/>
    <property type="match status" value="1"/>
</dbReference>
<dbReference type="InterPro" id="IPR016181">
    <property type="entry name" value="Acyl_CoA_acyltransferase"/>
</dbReference>
<gene>
    <name evidence="5" type="ORF">DFH08DRAFT_881549</name>
</gene>
<keyword evidence="1" id="KW-0808">Transferase</keyword>
<evidence type="ECO:0000256" key="3">
    <source>
        <dbReference type="SAM" id="Phobius"/>
    </source>
</evidence>
<comment type="caution">
    <text evidence="5">The sequence shown here is derived from an EMBL/GenBank/DDBJ whole genome shotgun (WGS) entry which is preliminary data.</text>
</comment>
<proteinExistence type="predicted"/>
<dbReference type="InterPro" id="IPR050769">
    <property type="entry name" value="NAT_camello-type"/>
</dbReference>
<dbReference type="InterPro" id="IPR000182">
    <property type="entry name" value="GNAT_dom"/>
</dbReference>
<dbReference type="PANTHER" id="PTHR13947">
    <property type="entry name" value="GNAT FAMILY N-ACETYLTRANSFERASE"/>
    <property type="match status" value="1"/>
</dbReference>
<evidence type="ECO:0000256" key="1">
    <source>
        <dbReference type="ARBA" id="ARBA00022679"/>
    </source>
</evidence>
<dbReference type="EMBL" id="JARIHO010000035">
    <property type="protein sequence ID" value="KAJ7331416.1"/>
    <property type="molecule type" value="Genomic_DNA"/>
</dbReference>
<evidence type="ECO:0000259" key="4">
    <source>
        <dbReference type="PROSITE" id="PS51186"/>
    </source>
</evidence>
<evidence type="ECO:0000256" key="2">
    <source>
        <dbReference type="SAM" id="MobiDB-lite"/>
    </source>
</evidence>
<name>A0AAD6ZP29_9AGAR</name>
<keyword evidence="3" id="KW-0472">Membrane</keyword>